<dbReference type="RefSeq" id="WP_054776951.1">
    <property type="nucleotide sequence ID" value="NZ_BBBX01000005.1"/>
</dbReference>
<gene>
    <name evidence="1" type="ORF">IV56_GL001077</name>
</gene>
<proteinExistence type="predicted"/>
<evidence type="ECO:0000313" key="2">
    <source>
        <dbReference type="Proteomes" id="UP000050969"/>
    </source>
</evidence>
<organism evidence="1 2">
    <name type="scientific">Lacticaseibacillus saniviri JCM 17471 = DSM 24301</name>
    <dbReference type="NCBI Taxonomy" id="1293598"/>
    <lineage>
        <taxon>Bacteria</taxon>
        <taxon>Bacillati</taxon>
        <taxon>Bacillota</taxon>
        <taxon>Bacilli</taxon>
        <taxon>Lactobacillales</taxon>
        <taxon>Lactobacillaceae</taxon>
        <taxon>Lacticaseibacillus</taxon>
    </lineage>
</organism>
<name>A0A0R2MST5_9LACO</name>
<dbReference type="InterPro" id="IPR010064">
    <property type="entry name" value="HK97-gp10_tail"/>
</dbReference>
<sequence length="146" mass="16123">MAGWGHIEDAEFQAFAKRVHGTVDSGEVKRGIESALQKAAEYILREVKQRTPVDTGGLRRAWSIEGSHYSSGAFSVVVINPKEYASFVEEGHRQTPGLYVPAIGKRLKASWVEGKHMLKSTEADLQSNLDKIISPEIDKVLQKAFG</sequence>
<keyword evidence="2" id="KW-1185">Reference proteome</keyword>
<dbReference type="STRING" id="1293598.IV56_GL001077"/>
<dbReference type="AlphaFoldDB" id="A0A0R2MST5"/>
<reference evidence="1 2" key="1">
    <citation type="journal article" date="2015" name="Genome Announc.">
        <title>Expanding the biotechnology potential of lactobacilli through comparative genomics of 213 strains and associated genera.</title>
        <authorList>
            <person name="Sun Z."/>
            <person name="Harris H.M."/>
            <person name="McCann A."/>
            <person name="Guo C."/>
            <person name="Argimon S."/>
            <person name="Zhang W."/>
            <person name="Yang X."/>
            <person name="Jeffery I.B."/>
            <person name="Cooney J.C."/>
            <person name="Kagawa T.F."/>
            <person name="Liu W."/>
            <person name="Song Y."/>
            <person name="Salvetti E."/>
            <person name="Wrobel A."/>
            <person name="Rasinkangas P."/>
            <person name="Parkhill J."/>
            <person name="Rea M.C."/>
            <person name="O'Sullivan O."/>
            <person name="Ritari J."/>
            <person name="Douillard F.P."/>
            <person name="Paul Ross R."/>
            <person name="Yang R."/>
            <person name="Briner A.E."/>
            <person name="Felis G.E."/>
            <person name="de Vos W.M."/>
            <person name="Barrangou R."/>
            <person name="Klaenhammer T.R."/>
            <person name="Caufield P.W."/>
            <person name="Cui Y."/>
            <person name="Zhang H."/>
            <person name="O'Toole P.W."/>
        </authorList>
    </citation>
    <scope>NUCLEOTIDE SEQUENCE [LARGE SCALE GENOMIC DNA]</scope>
    <source>
        <strain evidence="1 2">DSM 24301</strain>
    </source>
</reference>
<accession>A0A0R2MST5</accession>
<dbReference type="Proteomes" id="UP000050969">
    <property type="component" value="Unassembled WGS sequence"/>
</dbReference>
<evidence type="ECO:0008006" key="3">
    <source>
        <dbReference type="Google" id="ProtNLM"/>
    </source>
</evidence>
<evidence type="ECO:0000313" key="1">
    <source>
        <dbReference type="EMBL" id="KRO16632.1"/>
    </source>
</evidence>
<comment type="caution">
    <text evidence="1">The sequence shown here is derived from an EMBL/GenBank/DDBJ whole genome shotgun (WGS) entry which is preliminary data.</text>
</comment>
<dbReference type="OrthoDB" id="1850874at2"/>
<dbReference type="Pfam" id="PF04883">
    <property type="entry name" value="HK97-gp10_like"/>
    <property type="match status" value="1"/>
</dbReference>
<protein>
    <recommendedName>
        <fullName evidence="3">HK97 gp10 family phage protein</fullName>
    </recommendedName>
</protein>
<dbReference type="EMBL" id="JQCE01000035">
    <property type="protein sequence ID" value="KRO16632.1"/>
    <property type="molecule type" value="Genomic_DNA"/>
</dbReference>
<dbReference type="PATRIC" id="fig|1293598.4.peg.1130"/>